<evidence type="ECO:0000256" key="4">
    <source>
        <dbReference type="ARBA" id="ARBA00022827"/>
    </source>
</evidence>
<evidence type="ECO:0000256" key="2">
    <source>
        <dbReference type="ARBA" id="ARBA00009321"/>
    </source>
</evidence>
<keyword evidence="4" id="KW-0274">FAD</keyword>
<evidence type="ECO:0000313" key="8">
    <source>
        <dbReference type="Proteomes" id="UP000250166"/>
    </source>
</evidence>
<gene>
    <name evidence="7" type="primary">glf</name>
    <name evidence="7" type="ORF">NCTC13102_00236</name>
</gene>
<dbReference type="EC" id="5.4.99.9" evidence="7"/>
<dbReference type="InterPro" id="IPR015899">
    <property type="entry name" value="UDP-GalPyranose_mutase_C"/>
</dbReference>
<dbReference type="AlphaFoldDB" id="A0A2X3BCJ9"/>
<sequence length="365" mass="42642">MKNLIVGAGLSGLVLAERLANVKKEEVILIDRRKSIGGNCVDKNHNGILVHTYGAHIFHTQNKIVWDYLKNFTLFYPYMHKVIGLVSGKLIPIPFNLNSLYMIFPHSLAKDTESTLLQHFGFGAKVSILELAKHKNCKMIADFIYENIFLHYTLKQWQCTPQELDSSVFLRVPIVLSKDDRYFPNDTYQGIPQNGYSAMFEKMIDNPLITLELECEFKSIDVSKFDRIFYSGAIDEYFDYCFGELPYRSLILQTLEIEREYFGQNSVINYPNNYDFTRIIEHKYFLDTKSPHTIITYEYPKSWNLGDERYYPVPTTQSAQIYERYVTKAKELKNTYFIGRLGEYKYYDMDKAIARALEIFASLED</sequence>
<evidence type="ECO:0000256" key="5">
    <source>
        <dbReference type="ARBA" id="ARBA00023235"/>
    </source>
</evidence>
<dbReference type="RefSeq" id="WP_112058239.1">
    <property type="nucleotide sequence ID" value="NZ_UAWL01000006.1"/>
</dbReference>
<dbReference type="Gene3D" id="3.40.50.720">
    <property type="entry name" value="NAD(P)-binding Rossmann-like Domain"/>
    <property type="match status" value="3"/>
</dbReference>
<comment type="similarity">
    <text evidence="2">Belongs to the UDP-galactopyranose/dTDP-fucopyranose mutase family.</text>
</comment>
<dbReference type="GO" id="GO:0050660">
    <property type="term" value="F:flavin adenine dinucleotide binding"/>
    <property type="evidence" value="ECO:0007669"/>
    <property type="project" value="TreeGrafter"/>
</dbReference>
<protein>
    <submittedName>
        <fullName evidence="7">UDP-galactopyranose mutase</fullName>
        <ecNumber evidence="7">5.4.99.9</ecNumber>
    </submittedName>
</protein>
<reference evidence="7 8" key="1">
    <citation type="submission" date="2018-06" db="EMBL/GenBank/DDBJ databases">
        <authorList>
            <consortium name="Pathogen Informatics"/>
            <person name="Doyle S."/>
        </authorList>
    </citation>
    <scope>NUCLEOTIDE SEQUENCE [LARGE SCALE GENOMIC DNA]</scope>
    <source>
        <strain evidence="7 8">NCTC13102</strain>
    </source>
</reference>
<name>A0A2X3BCJ9_9HELI</name>
<dbReference type="SUPFAM" id="SSF51971">
    <property type="entry name" value="Nucleotide-binding domain"/>
    <property type="match status" value="1"/>
</dbReference>
<keyword evidence="5 7" id="KW-0413">Isomerase</keyword>
<keyword evidence="3" id="KW-0285">Flavoprotein</keyword>
<accession>A0A2X3BCJ9</accession>
<feature type="domain" description="UDP-galactopyranose mutase C-terminal" evidence="6">
    <location>
        <begin position="148"/>
        <end position="346"/>
    </location>
</feature>
<dbReference type="Proteomes" id="UP000250166">
    <property type="component" value="Unassembled WGS sequence"/>
</dbReference>
<dbReference type="Pfam" id="PF03275">
    <property type="entry name" value="GLF"/>
    <property type="match status" value="1"/>
</dbReference>
<dbReference type="PANTHER" id="PTHR21197">
    <property type="entry name" value="UDP-GALACTOPYRANOSE MUTASE"/>
    <property type="match status" value="1"/>
</dbReference>
<dbReference type="SUPFAM" id="SSF54373">
    <property type="entry name" value="FAD-linked reductases, C-terminal domain"/>
    <property type="match status" value="1"/>
</dbReference>
<comment type="cofactor">
    <cofactor evidence="1">
        <name>FAD</name>
        <dbReference type="ChEBI" id="CHEBI:57692"/>
    </cofactor>
</comment>
<dbReference type="GO" id="GO:0005829">
    <property type="term" value="C:cytosol"/>
    <property type="evidence" value="ECO:0007669"/>
    <property type="project" value="TreeGrafter"/>
</dbReference>
<dbReference type="NCBIfam" id="TIGR00031">
    <property type="entry name" value="UDP-GALP_mutase"/>
    <property type="match status" value="1"/>
</dbReference>
<proteinExistence type="inferred from homology"/>
<dbReference type="InterPro" id="IPR004379">
    <property type="entry name" value="UDP-GALP_mutase"/>
</dbReference>
<dbReference type="Pfam" id="PF13450">
    <property type="entry name" value="NAD_binding_8"/>
    <property type="match status" value="1"/>
</dbReference>
<evidence type="ECO:0000256" key="1">
    <source>
        <dbReference type="ARBA" id="ARBA00001974"/>
    </source>
</evidence>
<dbReference type="GO" id="GO:0008767">
    <property type="term" value="F:UDP-galactopyranose mutase activity"/>
    <property type="evidence" value="ECO:0007669"/>
    <property type="project" value="UniProtKB-EC"/>
</dbReference>
<dbReference type="PANTHER" id="PTHR21197:SF0">
    <property type="entry name" value="UDP-GALACTOPYRANOSE MUTASE"/>
    <property type="match status" value="1"/>
</dbReference>
<evidence type="ECO:0000256" key="3">
    <source>
        <dbReference type="ARBA" id="ARBA00022630"/>
    </source>
</evidence>
<evidence type="ECO:0000259" key="6">
    <source>
        <dbReference type="Pfam" id="PF03275"/>
    </source>
</evidence>
<evidence type="ECO:0000313" key="7">
    <source>
        <dbReference type="EMBL" id="SQB97504.1"/>
    </source>
</evidence>
<organism evidence="7 8">
    <name type="scientific">Helicobacter fennelliae</name>
    <dbReference type="NCBI Taxonomy" id="215"/>
    <lineage>
        <taxon>Bacteria</taxon>
        <taxon>Pseudomonadati</taxon>
        <taxon>Campylobacterota</taxon>
        <taxon>Epsilonproteobacteria</taxon>
        <taxon>Campylobacterales</taxon>
        <taxon>Helicobacteraceae</taxon>
        <taxon>Helicobacter</taxon>
    </lineage>
</organism>
<dbReference type="EMBL" id="UAWL01000006">
    <property type="protein sequence ID" value="SQB97504.1"/>
    <property type="molecule type" value="Genomic_DNA"/>
</dbReference>